<accession>B0DCX5</accession>
<evidence type="ECO:0000313" key="1">
    <source>
        <dbReference type="EMBL" id="EDR07375.1"/>
    </source>
</evidence>
<dbReference type="KEGG" id="lbc:LACBIDRAFT_327817"/>
<dbReference type="InParanoid" id="B0DCX5"/>
<organism evidence="2">
    <name type="scientific">Laccaria bicolor (strain S238N-H82 / ATCC MYA-4686)</name>
    <name type="common">Bicoloured deceiver</name>
    <name type="synonym">Laccaria laccata var. bicolor</name>
    <dbReference type="NCBI Taxonomy" id="486041"/>
    <lineage>
        <taxon>Eukaryota</taxon>
        <taxon>Fungi</taxon>
        <taxon>Dikarya</taxon>
        <taxon>Basidiomycota</taxon>
        <taxon>Agaricomycotina</taxon>
        <taxon>Agaricomycetes</taxon>
        <taxon>Agaricomycetidae</taxon>
        <taxon>Agaricales</taxon>
        <taxon>Agaricineae</taxon>
        <taxon>Hydnangiaceae</taxon>
        <taxon>Laccaria</taxon>
    </lineage>
</organism>
<gene>
    <name evidence="1" type="ORF">LACBIDRAFT_327817</name>
</gene>
<keyword evidence="2" id="KW-1185">Reference proteome</keyword>
<dbReference type="AlphaFoldDB" id="B0DCX5"/>
<dbReference type="RefSeq" id="XP_001881767.1">
    <property type="nucleotide sequence ID" value="XM_001881732.1"/>
</dbReference>
<dbReference type="HOGENOM" id="CLU_1434662_0_0_1"/>
<dbReference type="GeneID" id="6077521"/>
<protein>
    <submittedName>
        <fullName evidence="1">Predicted protein</fullName>
    </submittedName>
</protein>
<name>B0DCX5_LACBS</name>
<sequence>MLLGHFRLNVTVPGLDPVATHQQQLSVIGSDDAHINFHISLPPSEHTGIKAMSPYGSFVSDSHMSKYNMLWGSRCNFELFLAQEQSLHSVEFLKSQTITGLSGKYLACESYLPYCIAPPQCPHLIQSSSLPDGALVTVPLNMSLLALNVITLEHNTLEPIPLETGTQTCCVELNSLSENNPAPHLNSTF</sequence>
<evidence type="ECO:0000313" key="2">
    <source>
        <dbReference type="Proteomes" id="UP000001194"/>
    </source>
</evidence>
<proteinExistence type="predicted"/>
<dbReference type="EMBL" id="DS547104">
    <property type="protein sequence ID" value="EDR07375.1"/>
    <property type="molecule type" value="Genomic_DNA"/>
</dbReference>
<dbReference type="Proteomes" id="UP000001194">
    <property type="component" value="Unassembled WGS sequence"/>
</dbReference>
<reference evidence="1 2" key="1">
    <citation type="journal article" date="2008" name="Nature">
        <title>The genome of Laccaria bicolor provides insights into mycorrhizal symbiosis.</title>
        <authorList>
            <person name="Martin F."/>
            <person name="Aerts A."/>
            <person name="Ahren D."/>
            <person name="Brun A."/>
            <person name="Danchin E.G.J."/>
            <person name="Duchaussoy F."/>
            <person name="Gibon J."/>
            <person name="Kohler A."/>
            <person name="Lindquist E."/>
            <person name="Pereda V."/>
            <person name="Salamov A."/>
            <person name="Shapiro H.J."/>
            <person name="Wuyts J."/>
            <person name="Blaudez D."/>
            <person name="Buee M."/>
            <person name="Brokstein P."/>
            <person name="Canbaeck B."/>
            <person name="Cohen D."/>
            <person name="Courty P.E."/>
            <person name="Coutinho P.M."/>
            <person name="Delaruelle C."/>
            <person name="Detter J.C."/>
            <person name="Deveau A."/>
            <person name="DiFazio S."/>
            <person name="Duplessis S."/>
            <person name="Fraissinet-Tachet L."/>
            <person name="Lucic E."/>
            <person name="Frey-Klett P."/>
            <person name="Fourrey C."/>
            <person name="Feussner I."/>
            <person name="Gay G."/>
            <person name="Grimwood J."/>
            <person name="Hoegger P.J."/>
            <person name="Jain P."/>
            <person name="Kilaru S."/>
            <person name="Labbe J."/>
            <person name="Lin Y.C."/>
            <person name="Legue V."/>
            <person name="Le Tacon F."/>
            <person name="Marmeisse R."/>
            <person name="Melayah D."/>
            <person name="Montanini B."/>
            <person name="Muratet M."/>
            <person name="Nehls U."/>
            <person name="Niculita-Hirzel H."/>
            <person name="Oudot-Le Secq M.P."/>
            <person name="Peter M."/>
            <person name="Quesneville H."/>
            <person name="Rajashekar B."/>
            <person name="Reich M."/>
            <person name="Rouhier N."/>
            <person name="Schmutz J."/>
            <person name="Yin T."/>
            <person name="Chalot M."/>
            <person name="Henrissat B."/>
            <person name="Kuees U."/>
            <person name="Lucas S."/>
            <person name="Van de Peer Y."/>
            <person name="Podila G.K."/>
            <person name="Polle A."/>
            <person name="Pukkila P.J."/>
            <person name="Richardson P.M."/>
            <person name="Rouze P."/>
            <person name="Sanders I.R."/>
            <person name="Stajich J.E."/>
            <person name="Tunlid A."/>
            <person name="Tuskan G."/>
            <person name="Grigoriev I.V."/>
        </authorList>
    </citation>
    <scope>NUCLEOTIDE SEQUENCE [LARGE SCALE GENOMIC DNA]</scope>
    <source>
        <strain evidence="2">S238N-H82 / ATCC MYA-4686</strain>
    </source>
</reference>
<dbReference type="OrthoDB" id="10427637at2759"/>